<proteinExistence type="predicted"/>
<gene>
    <name evidence="1" type="ORF">LCB40_08010</name>
</gene>
<name>A0A916QGK0_9LACO</name>
<dbReference type="EMBL" id="BMAY01000004">
    <property type="protein sequence ID" value="GFZ26921.1"/>
    <property type="molecule type" value="Genomic_DNA"/>
</dbReference>
<accession>A0A916QGK0</accession>
<protein>
    <submittedName>
        <fullName evidence="1">Uncharacterized protein</fullName>
    </submittedName>
</protein>
<comment type="caution">
    <text evidence="1">The sequence shown here is derived from an EMBL/GenBank/DDBJ whole genome shotgun (WGS) entry which is preliminary data.</text>
</comment>
<dbReference type="Proteomes" id="UP000677218">
    <property type="component" value="Unassembled WGS sequence"/>
</dbReference>
<sequence length="146" mass="17259">MTEDKNVHAEASEDQAQQAQEDMFKVVMPEANRVTMPAEEYKEQPEYLVTFANFYISEFTRHDLEVMNLYDSNNNMMDINHYLIDNLSFSRKALIKHVLQNHDHNFMAILDKIKQDSGVDPETMASYEDWQNWYEKRRSEIQGSLS</sequence>
<evidence type="ECO:0000313" key="1">
    <source>
        <dbReference type="EMBL" id="GFZ26921.1"/>
    </source>
</evidence>
<evidence type="ECO:0000313" key="2">
    <source>
        <dbReference type="Proteomes" id="UP000677218"/>
    </source>
</evidence>
<keyword evidence="2" id="KW-1185">Reference proteome</keyword>
<dbReference type="AlphaFoldDB" id="A0A916QGK0"/>
<organism evidence="1 2">
    <name type="scientific">Lactobacillus corticis</name>
    <dbReference type="NCBI Taxonomy" id="2201249"/>
    <lineage>
        <taxon>Bacteria</taxon>
        <taxon>Bacillati</taxon>
        <taxon>Bacillota</taxon>
        <taxon>Bacilli</taxon>
        <taxon>Lactobacillales</taxon>
        <taxon>Lactobacillaceae</taxon>
        <taxon>Lactobacillus</taxon>
    </lineage>
</organism>
<reference evidence="1" key="1">
    <citation type="submission" date="2020-08" db="EMBL/GenBank/DDBJ databases">
        <title>Taxonomic study for Lactobacillus species isolated from hardwood bark.</title>
        <authorList>
            <person name="Tohno M."/>
            <person name="Tanizawa Y."/>
        </authorList>
    </citation>
    <scope>NUCLEOTIDE SEQUENCE</scope>
    <source>
        <strain evidence="1">B40</strain>
    </source>
</reference>